<feature type="binding site" evidence="16">
    <location>
        <position position="854"/>
    </location>
    <ligand>
        <name>ATP</name>
        <dbReference type="ChEBI" id="CHEBI:30616"/>
    </ligand>
</feature>
<feature type="binding site" evidence="17">
    <location>
        <position position="1143"/>
    </location>
    <ligand>
        <name>Mg(2+)</name>
        <dbReference type="ChEBI" id="CHEBI:18420"/>
    </ligand>
</feature>
<feature type="binding site" evidence="16">
    <location>
        <position position="898"/>
    </location>
    <ligand>
        <name>ATP</name>
        <dbReference type="ChEBI" id="CHEBI:30616"/>
    </ligand>
</feature>
<dbReference type="SUPFAM" id="SSF81660">
    <property type="entry name" value="Metal cation-transporting ATPase, ATP-binding domain N"/>
    <property type="match status" value="1"/>
</dbReference>
<keyword evidence="11 18" id="KW-1133">Transmembrane helix</keyword>
<evidence type="ECO:0000256" key="14">
    <source>
        <dbReference type="ARBA" id="ARBA00049128"/>
    </source>
</evidence>
<evidence type="ECO:0000256" key="1">
    <source>
        <dbReference type="ARBA" id="ARBA00004127"/>
    </source>
</evidence>
<proteinExistence type="inferred from homology"/>
<feature type="binding site" evidence="16">
    <location>
        <position position="1123"/>
    </location>
    <ligand>
        <name>ATP</name>
        <dbReference type="ChEBI" id="CHEBI:30616"/>
    </ligand>
</feature>
<evidence type="ECO:0000256" key="16">
    <source>
        <dbReference type="PIRSR" id="PIRSR606539-2"/>
    </source>
</evidence>
<feature type="domain" description="P-type ATPase N-terminal" evidence="20">
    <location>
        <begin position="64"/>
        <end position="119"/>
    </location>
</feature>
<feature type="binding site" evidence="16">
    <location>
        <position position="978"/>
    </location>
    <ligand>
        <name>ATP</name>
        <dbReference type="ChEBI" id="CHEBI:30616"/>
    </ligand>
</feature>
<dbReference type="PANTHER" id="PTHR24092:SF180">
    <property type="entry name" value="PHOSPHOLIPID-TRANSPORTING ATPASE DNF1-RELATED"/>
    <property type="match status" value="1"/>
</dbReference>
<dbReference type="InterPro" id="IPR023214">
    <property type="entry name" value="HAD_sf"/>
</dbReference>
<accession>A0A168QSE7</accession>
<feature type="compositionally biased region" description="Polar residues" evidence="19">
    <location>
        <begin position="497"/>
        <end position="511"/>
    </location>
</feature>
<feature type="compositionally biased region" description="Polar residues" evidence="19">
    <location>
        <begin position="322"/>
        <end position="332"/>
    </location>
</feature>
<dbReference type="SFLD" id="SFLDF00027">
    <property type="entry name" value="p-type_atpase"/>
    <property type="match status" value="1"/>
</dbReference>
<dbReference type="NCBIfam" id="TIGR01494">
    <property type="entry name" value="ATPase_P-type"/>
    <property type="match status" value="1"/>
</dbReference>
<comment type="catalytic activity">
    <reaction evidence="14">
        <text>a 1,2-diacyl-sn-glycero-3-phosphoethanolamine(out) + ATP + H2O = a 1,2-diacyl-sn-glycero-3-phosphoethanolamine(in) + ADP + phosphate + H(+)</text>
        <dbReference type="Rhea" id="RHEA:66132"/>
        <dbReference type="ChEBI" id="CHEBI:15377"/>
        <dbReference type="ChEBI" id="CHEBI:15378"/>
        <dbReference type="ChEBI" id="CHEBI:30616"/>
        <dbReference type="ChEBI" id="CHEBI:43474"/>
        <dbReference type="ChEBI" id="CHEBI:64612"/>
        <dbReference type="ChEBI" id="CHEBI:456216"/>
    </reaction>
    <physiologicalReaction direction="left-to-right" evidence="14">
        <dbReference type="Rhea" id="RHEA:66133"/>
    </physiologicalReaction>
</comment>
<dbReference type="InterPro" id="IPR036412">
    <property type="entry name" value="HAD-like_sf"/>
</dbReference>
<dbReference type="Pfam" id="PF16212">
    <property type="entry name" value="PhoLip_ATPase_C"/>
    <property type="match status" value="1"/>
</dbReference>
<feature type="transmembrane region" description="Helical" evidence="18">
    <location>
        <begin position="1350"/>
        <end position="1370"/>
    </location>
</feature>
<dbReference type="STRING" id="4829.A0A168QSE7"/>
<keyword evidence="6 17" id="KW-0479">Metal-binding</keyword>
<feature type="binding site" evidence="16">
    <location>
        <position position="788"/>
    </location>
    <ligand>
        <name>ATP</name>
        <dbReference type="ChEBI" id="CHEBI:30616"/>
    </ligand>
</feature>
<evidence type="ECO:0000256" key="6">
    <source>
        <dbReference type="ARBA" id="ARBA00022723"/>
    </source>
</evidence>
<dbReference type="InterPro" id="IPR023299">
    <property type="entry name" value="ATPase_P-typ_cyto_dom_N"/>
</dbReference>
<dbReference type="SFLD" id="SFLDS00003">
    <property type="entry name" value="Haloacid_Dehalogenase"/>
    <property type="match status" value="1"/>
</dbReference>
<evidence type="ECO:0000256" key="10">
    <source>
        <dbReference type="ARBA" id="ARBA00022967"/>
    </source>
</evidence>
<feature type="binding site" evidence="16">
    <location>
        <position position="656"/>
    </location>
    <ligand>
        <name>ATP</name>
        <dbReference type="ChEBI" id="CHEBI:30616"/>
    </ligand>
</feature>
<feature type="region of interest" description="Disordered" evidence="19">
    <location>
        <begin position="1034"/>
        <end position="1077"/>
    </location>
</feature>
<evidence type="ECO:0000259" key="20">
    <source>
        <dbReference type="Pfam" id="PF16209"/>
    </source>
</evidence>
<keyword evidence="3" id="KW-0813">Transport</keyword>
<evidence type="ECO:0000256" key="19">
    <source>
        <dbReference type="SAM" id="MobiDB-lite"/>
    </source>
</evidence>
<evidence type="ECO:0000256" key="15">
    <source>
        <dbReference type="PIRSR" id="PIRSR606539-1"/>
    </source>
</evidence>
<comment type="similarity">
    <text evidence="2 18">Belongs to the cation transport ATPase (P-type) (TC 3.A.3) family. Type IV subfamily.</text>
</comment>
<evidence type="ECO:0000259" key="21">
    <source>
        <dbReference type="Pfam" id="PF16212"/>
    </source>
</evidence>
<dbReference type="InterPro" id="IPR044492">
    <property type="entry name" value="P_typ_ATPase_HD_dom"/>
</dbReference>
<feature type="transmembrane region" description="Helical" evidence="18">
    <location>
        <begin position="96"/>
        <end position="115"/>
    </location>
</feature>
<dbReference type="Gene3D" id="3.40.50.1000">
    <property type="entry name" value="HAD superfamily/HAD-like"/>
    <property type="match status" value="1"/>
</dbReference>
<keyword evidence="9 17" id="KW-0460">Magnesium</keyword>
<organism evidence="22">
    <name type="scientific">Absidia glauca</name>
    <name type="common">Pin mould</name>
    <dbReference type="NCBI Taxonomy" id="4829"/>
    <lineage>
        <taxon>Eukaryota</taxon>
        <taxon>Fungi</taxon>
        <taxon>Fungi incertae sedis</taxon>
        <taxon>Mucoromycota</taxon>
        <taxon>Mucoromycotina</taxon>
        <taxon>Mucoromycetes</taxon>
        <taxon>Mucorales</taxon>
        <taxon>Cunninghamellaceae</taxon>
        <taxon>Absidia</taxon>
    </lineage>
</organism>
<evidence type="ECO:0000256" key="2">
    <source>
        <dbReference type="ARBA" id="ARBA00008109"/>
    </source>
</evidence>
<feature type="transmembrane region" description="Helical" evidence="18">
    <location>
        <begin position="1317"/>
        <end position="1338"/>
    </location>
</feature>
<feature type="binding site" evidence="16">
    <location>
        <position position="1147"/>
    </location>
    <ligand>
        <name>ATP</name>
        <dbReference type="ChEBI" id="CHEBI:30616"/>
    </ligand>
</feature>
<dbReference type="GO" id="GO:0016887">
    <property type="term" value="F:ATP hydrolysis activity"/>
    <property type="evidence" value="ECO:0007669"/>
    <property type="project" value="InterPro"/>
</dbReference>
<name>A0A168QSE7_ABSGL</name>
<keyword evidence="7 16" id="KW-0547">Nucleotide-binding</keyword>
<dbReference type="InterPro" id="IPR008250">
    <property type="entry name" value="ATPase_P-typ_transduc_dom_A_sf"/>
</dbReference>
<dbReference type="PROSITE" id="PS00154">
    <property type="entry name" value="ATPASE_E1_E2"/>
    <property type="match status" value="1"/>
</dbReference>
<evidence type="ECO:0000256" key="4">
    <source>
        <dbReference type="ARBA" id="ARBA00022553"/>
    </source>
</evidence>
<evidence type="ECO:0000256" key="17">
    <source>
        <dbReference type="PIRSR" id="PIRSR606539-3"/>
    </source>
</evidence>
<dbReference type="GO" id="GO:0005524">
    <property type="term" value="F:ATP binding"/>
    <property type="evidence" value="ECO:0007669"/>
    <property type="project" value="UniProtKB-UniRule"/>
</dbReference>
<feature type="binding site" evidence="16">
    <location>
        <position position="979"/>
    </location>
    <ligand>
        <name>ATP</name>
        <dbReference type="ChEBI" id="CHEBI:30616"/>
    </ligand>
</feature>
<dbReference type="PANTHER" id="PTHR24092">
    <property type="entry name" value="PROBABLE PHOSPHOLIPID-TRANSPORTING ATPASE"/>
    <property type="match status" value="1"/>
</dbReference>
<feature type="binding site" evidence="16">
    <location>
        <position position="829"/>
    </location>
    <ligand>
        <name>ATP</name>
        <dbReference type="ChEBI" id="CHEBI:30616"/>
    </ligand>
</feature>
<dbReference type="NCBIfam" id="TIGR01652">
    <property type="entry name" value="ATPase-Plipid"/>
    <property type="match status" value="1"/>
</dbReference>
<keyword evidence="10 18" id="KW-1278">Translocase</keyword>
<dbReference type="OrthoDB" id="377733at2759"/>
<dbReference type="Gene3D" id="2.70.150.10">
    <property type="entry name" value="Calcium-transporting ATPase, cytoplasmic transduction domain A"/>
    <property type="match status" value="1"/>
</dbReference>
<feature type="binding site" evidence="16">
    <location>
        <position position="1146"/>
    </location>
    <ligand>
        <name>ATP</name>
        <dbReference type="ChEBI" id="CHEBI:30616"/>
    </ligand>
</feature>
<reference evidence="22" key="1">
    <citation type="submission" date="2016-04" db="EMBL/GenBank/DDBJ databases">
        <authorList>
            <person name="Evans L.H."/>
            <person name="Alamgir A."/>
            <person name="Owens N."/>
            <person name="Weber N.D."/>
            <person name="Virtaneva K."/>
            <person name="Barbian K."/>
            <person name="Babar A."/>
            <person name="Rosenke K."/>
        </authorList>
    </citation>
    <scope>NUCLEOTIDE SEQUENCE [LARGE SCALE GENOMIC DNA]</scope>
    <source>
        <strain evidence="22">CBS 101.48</strain>
    </source>
</reference>
<feature type="compositionally biased region" description="Basic and acidic residues" evidence="19">
    <location>
        <begin position="1050"/>
        <end position="1062"/>
    </location>
</feature>
<dbReference type="PRINTS" id="PR00119">
    <property type="entry name" value="CATATPASE"/>
</dbReference>
<comment type="cofactor">
    <cofactor evidence="17">
        <name>Mg(2+)</name>
        <dbReference type="ChEBI" id="CHEBI:18420"/>
    </cofactor>
</comment>
<feature type="binding site" evidence="17">
    <location>
        <position position="656"/>
    </location>
    <ligand>
        <name>Mg(2+)</name>
        <dbReference type="ChEBI" id="CHEBI:18420"/>
    </ligand>
</feature>
<feature type="transmembrane region" description="Helical" evidence="18">
    <location>
        <begin position="172"/>
        <end position="189"/>
    </location>
</feature>
<dbReference type="GO" id="GO:0012505">
    <property type="term" value="C:endomembrane system"/>
    <property type="evidence" value="ECO:0007669"/>
    <property type="project" value="UniProtKB-SubCell"/>
</dbReference>
<feature type="domain" description="P-type ATPase C-terminal" evidence="21">
    <location>
        <begin position="1190"/>
        <end position="1379"/>
    </location>
</feature>
<dbReference type="Gene3D" id="3.40.1110.10">
    <property type="entry name" value="Calcium-transporting ATPase, cytoplasmic domain N"/>
    <property type="match status" value="1"/>
</dbReference>
<dbReference type="FunCoup" id="A0A168QSE7">
    <property type="interactions" value="118"/>
</dbReference>
<feature type="compositionally biased region" description="Polar residues" evidence="19">
    <location>
        <begin position="246"/>
        <end position="255"/>
    </location>
</feature>
<dbReference type="OMA" id="KKYIDCC"/>
<sequence>MSKRLKLKALFSSKAQEQLHDDEEQRQLQRTASQSSYMKQRRKVYVNMVPHKDFGQTYDTSDDALQVFATNRIRTAKYTPLTFVPKNLFEQFRNVANLYFLLLVVLQCIPLFGVTEPAVSAMPLLAILLITAIKDGVEDLKRNQSDQKVNGAKTLTLGHWSNVNIPPEPTGFLYKWHVFLGFFCMLAGVENRYSHVYRMSTIRGAPIIKADNLETESTVAPRPSHTFIRRPSSLATQEGGQPVPSEYSTHQQQPPKKNPASAKKILSTVRQRSDTLRSEISNIFKPSNNASNTTDDDNDANRNKSKKFYRPGAIPHSVLYRSPSNTSGYPTTHDQHHRPSTVLTSIGMKCPDMLPGDPPAPHCKTLWQVIQWQDIKVGDYVMLRNDDDVPADVVVLSTSEKDSICCIETQNLDGETNLKIRQGLTATKDIRTVHDCERARFYLECEPPHPNIYQFNGVMRWNIERPATVDDNDGGDKIGLDGTEPNAYHETGLDAGESSSSTNEGVGSVSHQKTEAITHNNLLLRGCVLRNTGWVIGMVAYTGNDTKIMLNSGRTPSKRSRIAKRTNPHVIANFVILAILCIVTAIISSVFFRGAGSGTYFNYDIEGTSGSWLGFAYFIHADIDMYHEETDTPCLPRTWNISDDLGQIEYVFSDKTGTLTQNVMEYRKCTINGVAYGLGETEATYGAHKRNDEKDPEPPTQDLDEQKRHMYELQANLFKNPYLSDNPTFIDPKVYKDLSNDGEQRTAMIHFFSTLALCHTAIAERPNDDSDDKKAANTIEYKAQSPDEAALVATARDLGFTFLGREADLLSVNIMGEVKAFDLLNVLEFNSTRKRMSVIIRPKDGSNRIVLLCKGADSVIFERLCTDFGDQHDLATKQQQLRDDTEAHLETFATEGLRTLCLAYRFIAADDYNEWNKAFLKASSSIYGREEKLDQVCEEIESNLLLMGGTAIEDRLQDGVPETIAMLAQSGIKLWVLTGDKTETAINIGYACNLVTTDMELLVVKATTREDTIKQMEDALALIKKEAEMDKDGVGYDGDEQQQQTTAGCEARRRSFARHEEDPPAATTTNEQHQTPTTFRRRALVIDGVTLKYALEPSNKHFLLRLGMECASVICCRVSPKQKAQVVALVKRGLDVMTLAIGDGANDVSMIQEANVGVGISGVEGRQAVMSSDYAIAQFRFLQKLLLVHGTMMFDYALVTLYNLIFTSLPIIFLGIWDQDVSSDLSLLYPELYRMGLRDDKFKTWRFWLTVVDSIFQSAVCYFFPFMLLVGGAVEPSGHDQNGMYEIGTIIASYAVIVANLFVATSLYSFTWIQSLCIFLSIAVYYLFTGIYSCFIAFNFRGQGRLYGSGLYWLVLMLTVVTCFIPRMCAKYYGHQYRPYDNDIIRERELILKNGRSNDKSKVEQDPSS</sequence>
<feature type="binding site" evidence="16">
    <location>
        <position position="980"/>
    </location>
    <ligand>
        <name>ATP</name>
        <dbReference type="ChEBI" id="CHEBI:30616"/>
    </ligand>
</feature>
<feature type="binding site" evidence="17">
    <location>
        <position position="654"/>
    </location>
    <ligand>
        <name>Mg(2+)</name>
        <dbReference type="ChEBI" id="CHEBI:18420"/>
    </ligand>
</feature>
<dbReference type="Pfam" id="PF16209">
    <property type="entry name" value="PhoLip_ATPase_N"/>
    <property type="match status" value="1"/>
</dbReference>
<feature type="region of interest" description="Disordered" evidence="19">
    <location>
        <begin position="470"/>
        <end position="511"/>
    </location>
</feature>
<dbReference type="InterPro" id="IPR023298">
    <property type="entry name" value="ATPase_P-typ_TM_dom_sf"/>
</dbReference>
<feature type="compositionally biased region" description="Low complexity" evidence="19">
    <location>
        <begin position="1067"/>
        <end position="1077"/>
    </location>
</feature>
<keyword evidence="5 18" id="KW-0812">Transmembrane</keyword>
<evidence type="ECO:0000256" key="11">
    <source>
        <dbReference type="ARBA" id="ARBA00022989"/>
    </source>
</evidence>
<keyword evidence="12 18" id="KW-0472">Membrane</keyword>
<protein>
    <recommendedName>
        <fullName evidence="18">Phospholipid-transporting ATPase</fullName>
        <ecNumber evidence="18">7.6.2.1</ecNumber>
    </recommendedName>
</protein>
<dbReference type="Pfam" id="PF13246">
    <property type="entry name" value="Cation_ATPase"/>
    <property type="match status" value="1"/>
</dbReference>
<feature type="binding site" evidence="16">
    <location>
        <position position="654"/>
    </location>
    <ligand>
        <name>ATP</name>
        <dbReference type="ChEBI" id="CHEBI:30616"/>
    </ligand>
</feature>
<dbReference type="EMBL" id="LT554468">
    <property type="protein sequence ID" value="SAM05450.1"/>
    <property type="molecule type" value="Genomic_DNA"/>
</dbReference>
<dbReference type="GO" id="GO:0045332">
    <property type="term" value="P:phospholipid translocation"/>
    <property type="evidence" value="ECO:0007669"/>
    <property type="project" value="TreeGrafter"/>
</dbReference>
<dbReference type="InParanoid" id="A0A168QSE7"/>
<keyword evidence="8 16" id="KW-0067">ATP-binding</keyword>
<dbReference type="InterPro" id="IPR032630">
    <property type="entry name" value="P_typ_ATPase_c"/>
</dbReference>
<feature type="transmembrane region" description="Helical" evidence="18">
    <location>
        <begin position="1247"/>
        <end position="1270"/>
    </location>
</feature>
<dbReference type="SUPFAM" id="SSF81665">
    <property type="entry name" value="Calcium ATPase, transmembrane domain M"/>
    <property type="match status" value="1"/>
</dbReference>
<comment type="catalytic activity">
    <reaction evidence="13 18">
        <text>ATP + H2O + phospholipidSide 1 = ADP + phosphate + phospholipidSide 2.</text>
        <dbReference type="EC" id="7.6.2.1"/>
    </reaction>
</comment>
<evidence type="ECO:0000256" key="5">
    <source>
        <dbReference type="ARBA" id="ARBA00022692"/>
    </source>
</evidence>
<dbReference type="InterPro" id="IPR006539">
    <property type="entry name" value="P-type_ATPase_IV"/>
</dbReference>
<evidence type="ECO:0000313" key="22">
    <source>
        <dbReference type="EMBL" id="SAM05450.1"/>
    </source>
</evidence>
<evidence type="ECO:0000256" key="8">
    <source>
        <dbReference type="ARBA" id="ARBA00022840"/>
    </source>
</evidence>
<feature type="transmembrane region" description="Helical" evidence="18">
    <location>
        <begin position="1196"/>
        <end position="1217"/>
    </location>
</feature>
<gene>
    <name evidence="22" type="primary">ABSGL_11325.1 scaffold 12295</name>
</gene>
<feature type="active site" description="4-aspartylphosphate intermediate" evidence="15">
    <location>
        <position position="654"/>
    </location>
</feature>
<dbReference type="Proteomes" id="UP000078561">
    <property type="component" value="Unassembled WGS sequence"/>
</dbReference>
<feature type="binding site" evidence="16">
    <location>
        <position position="655"/>
    </location>
    <ligand>
        <name>ATP</name>
        <dbReference type="ChEBI" id="CHEBI:30616"/>
    </ligand>
</feature>
<feature type="region of interest" description="Disordered" evidence="19">
    <location>
        <begin position="215"/>
        <end position="338"/>
    </location>
</feature>
<evidence type="ECO:0000256" key="12">
    <source>
        <dbReference type="ARBA" id="ARBA00023136"/>
    </source>
</evidence>
<dbReference type="InterPro" id="IPR001757">
    <property type="entry name" value="P_typ_ATPase"/>
</dbReference>
<dbReference type="InterPro" id="IPR018303">
    <property type="entry name" value="ATPase_P-typ_P_site"/>
</dbReference>
<feature type="binding site" evidence="16">
    <location>
        <position position="1117"/>
    </location>
    <ligand>
        <name>ATP</name>
        <dbReference type="ChEBI" id="CHEBI:30616"/>
    </ligand>
</feature>
<evidence type="ECO:0000256" key="18">
    <source>
        <dbReference type="RuleBase" id="RU362033"/>
    </source>
</evidence>
<evidence type="ECO:0000313" key="23">
    <source>
        <dbReference type="Proteomes" id="UP000078561"/>
    </source>
</evidence>
<feature type="transmembrane region" description="Helical" evidence="18">
    <location>
        <begin position="1290"/>
        <end position="1310"/>
    </location>
</feature>
<dbReference type="GO" id="GO:0000287">
    <property type="term" value="F:magnesium ion binding"/>
    <property type="evidence" value="ECO:0007669"/>
    <property type="project" value="UniProtKB-UniRule"/>
</dbReference>
<comment type="subcellular location">
    <subcellularLocation>
        <location evidence="1">Endomembrane system</location>
        <topology evidence="1">Multi-pass membrane protein</topology>
    </subcellularLocation>
    <subcellularLocation>
        <location evidence="18">Membrane</location>
        <topology evidence="18">Multi-pass membrane protein</topology>
    </subcellularLocation>
</comment>
<dbReference type="EC" id="7.6.2.1" evidence="18"/>
<feature type="binding site" evidence="17">
    <location>
        <position position="1147"/>
    </location>
    <ligand>
        <name>Mg(2+)</name>
        <dbReference type="ChEBI" id="CHEBI:18420"/>
    </ligand>
</feature>
<keyword evidence="4" id="KW-0597">Phosphoprotein</keyword>
<keyword evidence="23" id="KW-1185">Reference proteome</keyword>
<dbReference type="InterPro" id="IPR032631">
    <property type="entry name" value="P-type_ATPase_N"/>
</dbReference>
<dbReference type="FunFam" id="3.40.1110.10:FF:000087">
    <property type="entry name" value="Phospholipid-transporting ATPase"/>
    <property type="match status" value="1"/>
</dbReference>
<dbReference type="SUPFAM" id="SSF81653">
    <property type="entry name" value="Calcium ATPase, transduction domain A"/>
    <property type="match status" value="1"/>
</dbReference>
<dbReference type="GO" id="GO:0140326">
    <property type="term" value="F:ATPase-coupled intramembrane lipid transporter activity"/>
    <property type="evidence" value="ECO:0007669"/>
    <property type="project" value="UniProtKB-EC"/>
</dbReference>
<dbReference type="SFLD" id="SFLDG00002">
    <property type="entry name" value="C1.7:_P-type_atpase_like"/>
    <property type="match status" value="1"/>
</dbReference>
<evidence type="ECO:0000256" key="3">
    <source>
        <dbReference type="ARBA" id="ARBA00022448"/>
    </source>
</evidence>
<dbReference type="GO" id="GO:0005886">
    <property type="term" value="C:plasma membrane"/>
    <property type="evidence" value="ECO:0007669"/>
    <property type="project" value="TreeGrafter"/>
</dbReference>
<evidence type="ECO:0000256" key="7">
    <source>
        <dbReference type="ARBA" id="ARBA00022741"/>
    </source>
</evidence>
<dbReference type="SUPFAM" id="SSF56784">
    <property type="entry name" value="HAD-like"/>
    <property type="match status" value="1"/>
</dbReference>
<feature type="transmembrane region" description="Helical" evidence="18">
    <location>
        <begin position="570"/>
        <end position="592"/>
    </location>
</feature>
<evidence type="ECO:0000256" key="13">
    <source>
        <dbReference type="ARBA" id="ARBA00034036"/>
    </source>
</evidence>
<evidence type="ECO:0000256" key="9">
    <source>
        <dbReference type="ARBA" id="ARBA00022842"/>
    </source>
</evidence>